<protein>
    <submittedName>
        <fullName evidence="2">Uncharacterized protein</fullName>
    </submittedName>
</protein>
<organism evidence="2">
    <name type="scientific">Manihot esculenta</name>
    <name type="common">Cassava</name>
    <name type="synonym">Jatropha manihot</name>
    <dbReference type="NCBI Taxonomy" id="3983"/>
    <lineage>
        <taxon>Eukaryota</taxon>
        <taxon>Viridiplantae</taxon>
        <taxon>Streptophyta</taxon>
        <taxon>Embryophyta</taxon>
        <taxon>Tracheophyta</taxon>
        <taxon>Spermatophyta</taxon>
        <taxon>Magnoliopsida</taxon>
        <taxon>eudicotyledons</taxon>
        <taxon>Gunneridae</taxon>
        <taxon>Pentapetalae</taxon>
        <taxon>rosids</taxon>
        <taxon>fabids</taxon>
        <taxon>Malpighiales</taxon>
        <taxon>Euphorbiaceae</taxon>
        <taxon>Crotonoideae</taxon>
        <taxon>Manihoteae</taxon>
        <taxon>Manihot</taxon>
    </lineage>
</organism>
<keyword evidence="1" id="KW-0472">Membrane</keyword>
<name>A0A2C9W2N2_MANES</name>
<reference evidence="2" key="1">
    <citation type="submission" date="2016-02" db="EMBL/GenBank/DDBJ databases">
        <title>WGS assembly of Manihot esculenta.</title>
        <authorList>
            <person name="Bredeson J.V."/>
            <person name="Prochnik S.E."/>
            <person name="Lyons J.B."/>
            <person name="Schmutz J."/>
            <person name="Grimwood J."/>
            <person name="Vrebalov J."/>
            <person name="Bart R.S."/>
            <person name="Amuge T."/>
            <person name="Ferguson M.E."/>
            <person name="Green R."/>
            <person name="Putnam N."/>
            <person name="Stites J."/>
            <person name="Rounsley S."/>
            <person name="Rokhsar D.S."/>
        </authorList>
    </citation>
    <scope>NUCLEOTIDE SEQUENCE [LARGE SCALE GENOMIC DNA]</scope>
    <source>
        <tissue evidence="2">Leaf</tissue>
    </source>
</reference>
<keyword evidence="1" id="KW-1133">Transmembrane helix</keyword>
<evidence type="ECO:0000256" key="1">
    <source>
        <dbReference type="SAM" id="Phobius"/>
    </source>
</evidence>
<proteinExistence type="predicted"/>
<dbReference type="AlphaFoldDB" id="A0A2C9W2N2"/>
<evidence type="ECO:0000313" key="2">
    <source>
        <dbReference type="EMBL" id="OAY53237.1"/>
    </source>
</evidence>
<sequence length="87" mass="9964">MNQFPKDNAALAKLLRTMNQVPKGLYMDRRIPRIQVYYVSASPSTLRHNIANFFLSVNNCMRLIALLKLNWHLLSVVVCVALSFLNS</sequence>
<gene>
    <name evidence="2" type="ORF">MANES_04G147200</name>
</gene>
<keyword evidence="1" id="KW-0812">Transmembrane</keyword>
<dbReference type="EMBL" id="CM004390">
    <property type="protein sequence ID" value="OAY53237.1"/>
    <property type="molecule type" value="Genomic_DNA"/>
</dbReference>
<feature type="transmembrane region" description="Helical" evidence="1">
    <location>
        <begin position="63"/>
        <end position="85"/>
    </location>
</feature>
<accession>A0A2C9W2N2</accession>